<keyword evidence="8" id="KW-1185">Reference proteome</keyword>
<dbReference type="GO" id="GO:0005634">
    <property type="term" value="C:nucleus"/>
    <property type="evidence" value="ECO:0007669"/>
    <property type="project" value="UniProtKB-SubCell"/>
</dbReference>
<dbReference type="InterPro" id="IPR006773">
    <property type="entry name" value="Rpn13/ADRM1"/>
</dbReference>
<dbReference type="Gene3D" id="2.30.29.70">
    <property type="entry name" value="Proteasomal ubiquitin receptor Rpn13/ADRM1"/>
    <property type="match status" value="1"/>
</dbReference>
<evidence type="ECO:0000313" key="7">
    <source>
        <dbReference type="EMBL" id="CAK7347632.1"/>
    </source>
</evidence>
<dbReference type="PANTHER" id="PTHR12225">
    <property type="entry name" value="ADHESION REGULATING MOLECULE 1 110 KDA CELL MEMBRANE GLYCOPROTEIN"/>
    <property type="match status" value="1"/>
</dbReference>
<dbReference type="InterPro" id="IPR044868">
    <property type="entry name" value="Rpn13/ADRM1_Pru"/>
</dbReference>
<dbReference type="InterPro" id="IPR038633">
    <property type="entry name" value="Rpn13/ADRM1_Pru_sf"/>
</dbReference>
<evidence type="ECO:0000256" key="4">
    <source>
        <dbReference type="ARBA" id="ARBA00022942"/>
    </source>
</evidence>
<dbReference type="PROSITE" id="PS51917">
    <property type="entry name" value="PRU"/>
    <property type="match status" value="1"/>
</dbReference>
<comment type="subcellular location">
    <subcellularLocation>
        <location evidence="2">Cytoplasm</location>
    </subcellularLocation>
    <subcellularLocation>
        <location evidence="1">Nucleus</location>
    </subcellularLocation>
</comment>
<dbReference type="GO" id="GO:0061133">
    <property type="term" value="F:endopeptidase activator activity"/>
    <property type="evidence" value="ECO:0007669"/>
    <property type="project" value="TreeGrafter"/>
</dbReference>
<dbReference type="PANTHER" id="PTHR12225:SF0">
    <property type="entry name" value="PROTEASOMAL UBIQUITIN RECEPTOR ADRM1"/>
    <property type="match status" value="1"/>
</dbReference>
<dbReference type="Proteomes" id="UP001314170">
    <property type="component" value="Unassembled WGS sequence"/>
</dbReference>
<comment type="caution">
    <text evidence="7">The sequence shown here is derived from an EMBL/GenBank/DDBJ whole genome shotgun (WGS) entry which is preliminary data.</text>
</comment>
<reference evidence="7 8" key="1">
    <citation type="submission" date="2024-01" db="EMBL/GenBank/DDBJ databases">
        <authorList>
            <person name="Waweru B."/>
        </authorList>
    </citation>
    <scope>NUCLEOTIDE SEQUENCE [LARGE SCALE GENOMIC DNA]</scope>
</reference>
<sequence length="117" mass="13061">MSPGEAVFEKVNQASGRVYILKFNTDDRKFFYWMQNHMWAVPPIVLALAKQNLDKKYDLSSLKNIGYGATLLGKDLMKECAKNTFDTIIGQAQAMTEPSAIVSVEDSRISVQHSGSD</sequence>
<dbReference type="GO" id="GO:0005737">
    <property type="term" value="C:cytoplasm"/>
    <property type="evidence" value="ECO:0007669"/>
    <property type="project" value="UniProtKB-SubCell"/>
</dbReference>
<gene>
    <name evidence="7" type="ORF">DCAF_LOCUS20320</name>
</gene>
<dbReference type="Pfam" id="PF04683">
    <property type="entry name" value="Rpn13_ADRM1_Pru"/>
    <property type="match status" value="1"/>
</dbReference>
<dbReference type="Gene3D" id="3.40.50.980">
    <property type="match status" value="1"/>
</dbReference>
<name>A0AAV1SBW9_9ROSI</name>
<evidence type="ECO:0000256" key="1">
    <source>
        <dbReference type="ARBA" id="ARBA00004123"/>
    </source>
</evidence>
<dbReference type="EMBL" id="CAWUPB010001173">
    <property type="protein sequence ID" value="CAK7347632.1"/>
    <property type="molecule type" value="Genomic_DNA"/>
</dbReference>
<evidence type="ECO:0000256" key="3">
    <source>
        <dbReference type="ARBA" id="ARBA00022490"/>
    </source>
</evidence>
<organism evidence="7 8">
    <name type="scientific">Dovyalis caffra</name>
    <dbReference type="NCBI Taxonomy" id="77055"/>
    <lineage>
        <taxon>Eukaryota</taxon>
        <taxon>Viridiplantae</taxon>
        <taxon>Streptophyta</taxon>
        <taxon>Embryophyta</taxon>
        <taxon>Tracheophyta</taxon>
        <taxon>Spermatophyta</taxon>
        <taxon>Magnoliopsida</taxon>
        <taxon>eudicotyledons</taxon>
        <taxon>Gunneridae</taxon>
        <taxon>Pentapetalae</taxon>
        <taxon>rosids</taxon>
        <taxon>fabids</taxon>
        <taxon>Malpighiales</taxon>
        <taxon>Salicaceae</taxon>
        <taxon>Flacourtieae</taxon>
        <taxon>Dovyalis</taxon>
    </lineage>
</organism>
<feature type="domain" description="Pru" evidence="6">
    <location>
        <begin position="1"/>
        <end position="56"/>
    </location>
</feature>
<keyword evidence="3" id="KW-0963">Cytoplasm</keyword>
<protein>
    <recommendedName>
        <fullName evidence="6">Pru domain-containing protein</fullName>
    </recommendedName>
</protein>
<evidence type="ECO:0000256" key="2">
    <source>
        <dbReference type="ARBA" id="ARBA00004496"/>
    </source>
</evidence>
<proteinExistence type="predicted"/>
<evidence type="ECO:0000259" key="6">
    <source>
        <dbReference type="PROSITE" id="PS51917"/>
    </source>
</evidence>
<dbReference type="AlphaFoldDB" id="A0AAV1SBW9"/>
<keyword evidence="5" id="KW-0539">Nucleus</keyword>
<evidence type="ECO:0000256" key="5">
    <source>
        <dbReference type="ARBA" id="ARBA00023242"/>
    </source>
</evidence>
<dbReference type="SUPFAM" id="SSF56801">
    <property type="entry name" value="Acetyl-CoA synthetase-like"/>
    <property type="match status" value="1"/>
</dbReference>
<evidence type="ECO:0000313" key="8">
    <source>
        <dbReference type="Proteomes" id="UP001314170"/>
    </source>
</evidence>
<dbReference type="GO" id="GO:0070628">
    <property type="term" value="F:proteasome binding"/>
    <property type="evidence" value="ECO:0007669"/>
    <property type="project" value="TreeGrafter"/>
</dbReference>
<dbReference type="GO" id="GO:0008541">
    <property type="term" value="C:proteasome regulatory particle, lid subcomplex"/>
    <property type="evidence" value="ECO:0007669"/>
    <property type="project" value="TreeGrafter"/>
</dbReference>
<keyword evidence="4" id="KW-0647">Proteasome</keyword>
<accession>A0AAV1SBW9</accession>